<evidence type="ECO:0000256" key="2">
    <source>
        <dbReference type="ARBA" id="ARBA00011738"/>
    </source>
</evidence>
<evidence type="ECO:0000256" key="9">
    <source>
        <dbReference type="ARBA" id="ARBA00023136"/>
    </source>
</evidence>
<organism evidence="15">
    <name type="scientific">Salmonella enterica</name>
    <name type="common">Salmonella choleraesuis</name>
    <dbReference type="NCBI Taxonomy" id="28901"/>
    <lineage>
        <taxon>Bacteria</taxon>
        <taxon>Pseudomonadati</taxon>
        <taxon>Pseudomonadota</taxon>
        <taxon>Gammaproteobacteria</taxon>
        <taxon>Enterobacterales</taxon>
        <taxon>Enterobacteriaceae</taxon>
        <taxon>Salmonella</taxon>
    </lineage>
</organism>
<evidence type="ECO:0000313" key="15">
    <source>
        <dbReference type="EMBL" id="HAC8925953.1"/>
    </source>
</evidence>
<comment type="caution">
    <text evidence="15">The sequence shown here is derived from an EMBL/GenBank/DDBJ whole genome shotgun (WGS) entry which is preliminary data.</text>
</comment>
<evidence type="ECO:0000256" key="1">
    <source>
        <dbReference type="ARBA" id="ARBA00004651"/>
    </source>
</evidence>
<dbReference type="InterPro" id="IPR051562">
    <property type="entry name" value="Ascorbate-PTS_EIIC"/>
</dbReference>
<evidence type="ECO:0000256" key="7">
    <source>
        <dbReference type="ARBA" id="ARBA00022692"/>
    </source>
</evidence>
<keyword evidence="3" id="KW-0813">Transport</keyword>
<dbReference type="PANTHER" id="PTHR33843:SF4">
    <property type="entry name" value="ASCORBATE-SPECIFIC PTS SYSTEM EIIC COMPONENT"/>
    <property type="match status" value="1"/>
</dbReference>
<keyword evidence="8 14" id="KW-1133">Transmembrane helix</keyword>
<accession>A0A705SQT0</accession>
<evidence type="ECO:0000256" key="10">
    <source>
        <dbReference type="ARBA" id="ARBA00037387"/>
    </source>
</evidence>
<evidence type="ECO:0000256" key="13">
    <source>
        <dbReference type="ARBA" id="ARBA00042859"/>
    </source>
</evidence>
<dbReference type="PANTHER" id="PTHR33843">
    <property type="entry name" value="ASCORBATE-SPECIFIC PTS SYSTEM EIIC COMPONENT"/>
    <property type="match status" value="1"/>
</dbReference>
<sequence>GVRLILAEIVPAFTGFSEKLVPNARPALDCPVVYPYAPNAVLIGFLFSFLGGLVGLFLLGQMKLVLILPGVVPHFFTGATAGVFGNATGGRRGAMIGAFANGLLITFLPVLLLPVLGAIGFANTTFSDADFGVIGILLGNLARYLSPMAITGLVVALFALLVAYNVLAKNKKATAEVQENSGAKE</sequence>
<feature type="transmembrane region" description="Helical" evidence="14">
    <location>
        <begin position="36"/>
        <end position="59"/>
    </location>
</feature>
<keyword evidence="5" id="KW-0762">Sugar transport</keyword>
<evidence type="ECO:0000256" key="12">
    <source>
        <dbReference type="ARBA" id="ARBA00039702"/>
    </source>
</evidence>
<keyword evidence="9 14" id="KW-0472">Membrane</keyword>
<dbReference type="AlphaFoldDB" id="A0A705SQT0"/>
<evidence type="ECO:0000256" key="11">
    <source>
        <dbReference type="ARBA" id="ARBA00038218"/>
    </source>
</evidence>
<keyword evidence="4" id="KW-1003">Cell membrane</keyword>
<protein>
    <recommendedName>
        <fullName evidence="12">Ascorbate-specific PTS system EIIC component</fullName>
    </recommendedName>
    <alternativeName>
        <fullName evidence="13">Ascorbate-specific permease IIC component UlaA</fullName>
    </alternativeName>
</protein>
<feature type="non-terminal residue" evidence="15">
    <location>
        <position position="1"/>
    </location>
</feature>
<keyword evidence="6" id="KW-0598">Phosphotransferase system</keyword>
<reference evidence="15" key="1">
    <citation type="journal article" date="2018" name="Genome Biol.">
        <title>SKESA: strategic k-mer extension for scrupulous assemblies.</title>
        <authorList>
            <person name="Souvorov A."/>
            <person name="Agarwala R."/>
            <person name="Lipman D.J."/>
        </authorList>
    </citation>
    <scope>NUCLEOTIDE SEQUENCE</scope>
    <source>
        <strain evidence="15">Monophasic variant of S.Typhimurium</strain>
    </source>
</reference>
<dbReference type="EMBL" id="DAAMZU010000282">
    <property type="protein sequence ID" value="HAC8925953.1"/>
    <property type="molecule type" value="Genomic_DNA"/>
</dbReference>
<name>A0A705SQT0_SALER</name>
<dbReference type="Pfam" id="PF03611">
    <property type="entry name" value="EIIC-GAT"/>
    <property type="match status" value="1"/>
</dbReference>
<evidence type="ECO:0000256" key="14">
    <source>
        <dbReference type="SAM" id="Phobius"/>
    </source>
</evidence>
<dbReference type="GO" id="GO:0009401">
    <property type="term" value="P:phosphoenolpyruvate-dependent sugar phosphotransferase system"/>
    <property type="evidence" value="ECO:0007669"/>
    <property type="project" value="UniProtKB-KW"/>
</dbReference>
<comment type="subcellular location">
    <subcellularLocation>
        <location evidence="1">Cell membrane</location>
        <topology evidence="1">Multi-pass membrane protein</topology>
    </subcellularLocation>
</comment>
<proteinExistence type="inferred from homology"/>
<comment type="subunit">
    <text evidence="2">Homodimer.</text>
</comment>
<gene>
    <name evidence="15" type="ORF">G0J09_23260</name>
</gene>
<keyword evidence="7 14" id="KW-0812">Transmembrane</keyword>
<dbReference type="InterPro" id="IPR004703">
    <property type="entry name" value="PTS_sugar-sp_permease"/>
</dbReference>
<feature type="transmembrane region" description="Helical" evidence="14">
    <location>
        <begin position="98"/>
        <end position="121"/>
    </location>
</feature>
<comment type="function">
    <text evidence="10">The phosphoenolpyruvate-dependent sugar phosphotransferase system (sugar PTS), a major carbohydrate active transport system, catalyzes the phosphorylation of incoming sugar substrates concomitantly with their translocation across the cell membrane. The enzyme II UlaABC PTS system is involved in ascorbate transport.</text>
</comment>
<evidence type="ECO:0000256" key="4">
    <source>
        <dbReference type="ARBA" id="ARBA00022475"/>
    </source>
</evidence>
<evidence type="ECO:0000256" key="6">
    <source>
        <dbReference type="ARBA" id="ARBA00022683"/>
    </source>
</evidence>
<comment type="similarity">
    <text evidence="11">Belongs to the UlaA family.</text>
</comment>
<reference evidence="15" key="2">
    <citation type="submission" date="2019-01" db="EMBL/GenBank/DDBJ databases">
        <authorList>
            <consortium name="NCBI Pathogen Detection Project"/>
        </authorList>
    </citation>
    <scope>NUCLEOTIDE SEQUENCE</scope>
    <source>
        <strain evidence="15">Monophasic variant of S.Typhimurium</strain>
    </source>
</reference>
<feature type="transmembrane region" description="Helical" evidence="14">
    <location>
        <begin position="141"/>
        <end position="164"/>
    </location>
</feature>
<dbReference type="GO" id="GO:0005886">
    <property type="term" value="C:plasma membrane"/>
    <property type="evidence" value="ECO:0007669"/>
    <property type="project" value="UniProtKB-SubCell"/>
</dbReference>
<evidence type="ECO:0000256" key="3">
    <source>
        <dbReference type="ARBA" id="ARBA00022448"/>
    </source>
</evidence>
<evidence type="ECO:0000256" key="8">
    <source>
        <dbReference type="ARBA" id="ARBA00022989"/>
    </source>
</evidence>
<evidence type="ECO:0000256" key="5">
    <source>
        <dbReference type="ARBA" id="ARBA00022597"/>
    </source>
</evidence>